<reference evidence="3" key="1">
    <citation type="submission" date="2018-11" db="EMBL/GenBank/DDBJ databases">
        <authorList>
            <consortium name="Pathogen Informatics"/>
        </authorList>
    </citation>
    <scope>NUCLEOTIDE SEQUENCE</scope>
</reference>
<feature type="region of interest" description="Disordered" evidence="1">
    <location>
        <begin position="89"/>
        <end position="110"/>
    </location>
</feature>
<evidence type="ECO:0000256" key="2">
    <source>
        <dbReference type="SAM" id="SignalP"/>
    </source>
</evidence>
<organism evidence="3 4">
    <name type="scientific">Protopolystoma xenopodis</name>
    <dbReference type="NCBI Taxonomy" id="117903"/>
    <lineage>
        <taxon>Eukaryota</taxon>
        <taxon>Metazoa</taxon>
        <taxon>Spiralia</taxon>
        <taxon>Lophotrochozoa</taxon>
        <taxon>Platyhelminthes</taxon>
        <taxon>Monogenea</taxon>
        <taxon>Polyopisthocotylea</taxon>
        <taxon>Polystomatidea</taxon>
        <taxon>Polystomatidae</taxon>
        <taxon>Protopolystoma</taxon>
    </lineage>
</organism>
<dbReference type="AlphaFoldDB" id="A0A448XGA6"/>
<protein>
    <submittedName>
        <fullName evidence="3">Uncharacterized protein</fullName>
    </submittedName>
</protein>
<feature type="signal peptide" evidence="2">
    <location>
        <begin position="1"/>
        <end position="33"/>
    </location>
</feature>
<keyword evidence="4" id="KW-1185">Reference proteome</keyword>
<evidence type="ECO:0000313" key="4">
    <source>
        <dbReference type="Proteomes" id="UP000784294"/>
    </source>
</evidence>
<comment type="caution">
    <text evidence="3">The sequence shown here is derived from an EMBL/GenBank/DDBJ whole genome shotgun (WGS) entry which is preliminary data.</text>
</comment>
<evidence type="ECO:0000313" key="3">
    <source>
        <dbReference type="EMBL" id="VEL35734.1"/>
    </source>
</evidence>
<sequence length="166" mass="18215">MHTLRRDILRLLFFTRFFCVNFAFSLQPDAVHCLWTVSFQGGALSSSTLVCDSASLVHSGLVGETKPRLVRARRAVEASRELAQLLCQAESPTSESSRRLDQSVPNDASLADRERERKLAKLRLAQQACLGKSSTGQLTGYTRLSQVKVCLSSSPLGLVSTRTEAS</sequence>
<dbReference type="EMBL" id="CAAALY010250520">
    <property type="protein sequence ID" value="VEL35734.1"/>
    <property type="molecule type" value="Genomic_DNA"/>
</dbReference>
<proteinExistence type="predicted"/>
<keyword evidence="2" id="KW-0732">Signal</keyword>
<accession>A0A448XGA6</accession>
<gene>
    <name evidence="3" type="ORF">PXEA_LOCUS29174</name>
</gene>
<dbReference type="Proteomes" id="UP000784294">
    <property type="component" value="Unassembled WGS sequence"/>
</dbReference>
<name>A0A448XGA6_9PLAT</name>
<feature type="chain" id="PRO_5019460061" evidence="2">
    <location>
        <begin position="34"/>
        <end position="166"/>
    </location>
</feature>
<evidence type="ECO:0000256" key="1">
    <source>
        <dbReference type="SAM" id="MobiDB-lite"/>
    </source>
</evidence>